<dbReference type="AlphaFoldDB" id="A0A4V3EBE5"/>
<comment type="caution">
    <text evidence="1">The sequence shown here is derived from an EMBL/GenBank/DDBJ whole genome shotgun (WGS) entry which is preliminary data.</text>
</comment>
<organism evidence="1 2">
    <name type="scientific">Amnibacterium kyonggiense</name>
    <dbReference type="NCBI Taxonomy" id="595671"/>
    <lineage>
        <taxon>Bacteria</taxon>
        <taxon>Bacillati</taxon>
        <taxon>Actinomycetota</taxon>
        <taxon>Actinomycetes</taxon>
        <taxon>Micrococcales</taxon>
        <taxon>Microbacteriaceae</taxon>
        <taxon>Amnibacterium</taxon>
    </lineage>
</organism>
<proteinExistence type="predicted"/>
<keyword evidence="2" id="KW-1185">Reference proteome</keyword>
<protein>
    <recommendedName>
        <fullName evidence="3">Transcriptional regulator, AbiEi antitoxin, Type IV TA system</fullName>
    </recommendedName>
</protein>
<dbReference type="Proteomes" id="UP000295344">
    <property type="component" value="Unassembled WGS sequence"/>
</dbReference>
<sequence>MLRRVQPITARHQLRFVGVRNHTGLDDRTLRKAAARGELTQVARSAFVGSSVWTALSIDERRRLVLAARAARAKQPIVFSHRSAADLHGVPMTGRRDTGVDVLTTLANGSRREHGFTKHASAMPDLEVVDVEGLRVTSVARTVVELAMVLPFRDAVASADWALRRGIPRQELLALLDLLGTGAARKRGARVIAFADPRSGSPDESKSRALIDELGFPPPDLQARFEDEFGFIGDVDFFWSHVPLIGEFDGAIKLRDPAMLRGRTPAEVVRDEKRREDRLRRQGPLVVRWGHEDLSMSRLGTILFGAGLRPVV</sequence>
<accession>A0A4V3EBE5</accession>
<dbReference type="EMBL" id="SOAM01000001">
    <property type="protein sequence ID" value="TDS80184.1"/>
    <property type="molecule type" value="Genomic_DNA"/>
</dbReference>
<evidence type="ECO:0000313" key="2">
    <source>
        <dbReference type="Proteomes" id="UP000295344"/>
    </source>
</evidence>
<evidence type="ECO:0000313" key="1">
    <source>
        <dbReference type="EMBL" id="TDS80184.1"/>
    </source>
</evidence>
<gene>
    <name evidence="1" type="ORF">CLV52_0738</name>
</gene>
<reference evidence="1 2" key="1">
    <citation type="submission" date="2019-03" db="EMBL/GenBank/DDBJ databases">
        <title>Genomic Encyclopedia of Archaeal and Bacterial Type Strains, Phase II (KMG-II): from individual species to whole genera.</title>
        <authorList>
            <person name="Goeker M."/>
        </authorList>
    </citation>
    <scope>NUCLEOTIDE SEQUENCE [LARGE SCALE GENOMIC DNA]</scope>
    <source>
        <strain evidence="1 2">DSM 24782</strain>
    </source>
</reference>
<evidence type="ECO:0008006" key="3">
    <source>
        <dbReference type="Google" id="ProtNLM"/>
    </source>
</evidence>
<name>A0A4V3EBE5_9MICO</name>